<feature type="region of interest" description="Disordered" evidence="1">
    <location>
        <begin position="487"/>
        <end position="509"/>
    </location>
</feature>
<evidence type="ECO:0000259" key="3">
    <source>
        <dbReference type="Pfam" id="PF23544"/>
    </source>
</evidence>
<gene>
    <name evidence="4" type="ORF">O9K51_05022</name>
</gene>
<evidence type="ECO:0000313" key="5">
    <source>
        <dbReference type="Proteomes" id="UP001163105"/>
    </source>
</evidence>
<dbReference type="InterPro" id="IPR010839">
    <property type="entry name" value="AtuA_N"/>
</dbReference>
<dbReference type="Proteomes" id="UP001163105">
    <property type="component" value="Unassembled WGS sequence"/>
</dbReference>
<dbReference type="Pfam" id="PF23544">
    <property type="entry name" value="AtuA_ferredoxin"/>
    <property type="match status" value="1"/>
</dbReference>
<accession>A0AB34FRZ6</accession>
<evidence type="ECO:0000259" key="2">
    <source>
        <dbReference type="Pfam" id="PF07287"/>
    </source>
</evidence>
<proteinExistence type="predicted"/>
<keyword evidence="5" id="KW-1185">Reference proteome</keyword>
<organism evidence="4 5">
    <name type="scientific">Purpureocillium lavendulum</name>
    <dbReference type="NCBI Taxonomy" id="1247861"/>
    <lineage>
        <taxon>Eukaryota</taxon>
        <taxon>Fungi</taxon>
        <taxon>Dikarya</taxon>
        <taxon>Ascomycota</taxon>
        <taxon>Pezizomycotina</taxon>
        <taxon>Sordariomycetes</taxon>
        <taxon>Hypocreomycetidae</taxon>
        <taxon>Hypocreales</taxon>
        <taxon>Ophiocordycipitaceae</taxon>
        <taxon>Purpureocillium</taxon>
    </lineage>
</organism>
<sequence length="644" mass="69604">MLSCDVADNGPRDALCGGPAAHSHRQLLRRRDPGVHMYNQAAYGPVDVITGDYLAEATLATDALKMTDGAEPGWVPTALAGIEMSLDLIAEKRIKVIVNGGSLNPSGLADKVHGMIADKGLALRVAYVDGDNLMPKIRTLLDAHADGKSSALRHLDADNSNVTLADDALAFLSDPEGMPIVAANAYLGYRAVKRALDEGADIIICGRVADASPVIAAAAWWYGWEPDRLDELAGALIAGHLIECSTYVTGANFAGANRYPVDAFVDLGLPIAEVAPDGTCVVTKHDGLGGFVTEDTVRCQLLYELQGTVYLNSDVKADIAGIRVEAERGSARDRVRVWGVRGHPPPPTTKLAVFYRAGWQLEILLNATGLATAHKWDIQEAQVRHRLAAWGALDALDVLEFQRVGTPAENPSSQLAATTYMRIFAQARDKNAVSAVAGAWNYAFMAHFAGMNCSLDFRSALPRPFLGYYPAIVPQTELDEAVTLLPGPRDGSRQRHIPIGPPAVTEPLAPRDSYDATDPAPLSSFGPKTMRPLGDVVLGRSGDKGGNVNLGLFVHTPERWAWLRSFMTRDRLRELMRADWRPSYHIERVEMPGIMAVHFVVYGPLGRGVSSSKLLDSLGKGFAEYIRAAWVPVPSRFLHEGSKL</sequence>
<dbReference type="AlphaFoldDB" id="A0AB34FRZ6"/>
<feature type="domain" description="Acyclic terpene utilisation N-terminal" evidence="2">
    <location>
        <begin position="32"/>
        <end position="483"/>
    </location>
</feature>
<dbReference type="PANTHER" id="PTHR47585">
    <property type="match status" value="1"/>
</dbReference>
<feature type="domain" description="AtuA-like ferredoxin-fold" evidence="3">
    <location>
        <begin position="532"/>
        <end position="631"/>
    </location>
</feature>
<dbReference type="EMBL" id="JAQHRD010000004">
    <property type="protein sequence ID" value="KAJ6441471.1"/>
    <property type="molecule type" value="Genomic_DNA"/>
</dbReference>
<reference evidence="4" key="1">
    <citation type="submission" date="2023-01" db="EMBL/GenBank/DDBJ databases">
        <title>The growth and conidiation of Purpureocillium lavendulum are regulated by nitrogen source and histone H3K14 acetylation.</title>
        <authorList>
            <person name="Tang P."/>
            <person name="Han J."/>
            <person name="Zhang C."/>
            <person name="Tang P."/>
            <person name="Qi F."/>
            <person name="Zhang K."/>
            <person name="Liang L."/>
        </authorList>
    </citation>
    <scope>NUCLEOTIDE SEQUENCE</scope>
    <source>
        <strain evidence="4">YMF1.00683</strain>
    </source>
</reference>
<name>A0AB34FRZ6_9HYPO</name>
<evidence type="ECO:0000313" key="4">
    <source>
        <dbReference type="EMBL" id="KAJ6441471.1"/>
    </source>
</evidence>
<dbReference type="Pfam" id="PF07287">
    <property type="entry name" value="AtuA"/>
    <property type="match status" value="1"/>
</dbReference>
<dbReference type="InterPro" id="IPR056362">
    <property type="entry name" value="AtuA-like_ferredoxin_dom"/>
</dbReference>
<evidence type="ECO:0000256" key="1">
    <source>
        <dbReference type="SAM" id="MobiDB-lite"/>
    </source>
</evidence>
<comment type="caution">
    <text evidence="4">The sequence shown here is derived from an EMBL/GenBank/DDBJ whole genome shotgun (WGS) entry which is preliminary data.</text>
</comment>
<protein>
    <submittedName>
        <fullName evidence="4">Integral membrane protein</fullName>
    </submittedName>
</protein>
<dbReference type="PANTHER" id="PTHR47585:SF1">
    <property type="entry name" value="DUF1446 DOMAIN-CONTAINING PROTEIN"/>
    <property type="match status" value="1"/>
</dbReference>